<dbReference type="PANTHER" id="PTHR11537">
    <property type="entry name" value="VOLTAGE-GATED POTASSIUM CHANNEL"/>
    <property type="match status" value="1"/>
</dbReference>
<dbReference type="Gene3D" id="1.20.5.110">
    <property type="match status" value="1"/>
</dbReference>
<keyword evidence="11" id="KW-1185">Reference proteome</keyword>
<sequence length="244" mass="27355">MAQRITQQQWRRWTDWPLAGLAVVFLIAYSWEVIGELRGTARDVSEVFEWIGWTAFAIDYVVSLALARPRWRWFYTHLIDLAIVALPILRPLRLLRVASAFILLQRHAGTQFRGRIVVFAVGGAALLVYVASLAELEAEYGHGGRIQTIGDALWWAIVTITTVGYGDVTPVTVIGKLVAVCLMFGGVALIGVVTATLASWIVERVSEEEQAEEQVITALQFEELREEIRALRHQLEKAAETPEE</sequence>
<dbReference type="Gene3D" id="1.10.287.70">
    <property type="match status" value="1"/>
</dbReference>
<evidence type="ECO:0000256" key="8">
    <source>
        <dbReference type="SAM" id="Phobius"/>
    </source>
</evidence>
<keyword evidence="5" id="KW-0406">Ion transport</keyword>
<evidence type="ECO:0000259" key="9">
    <source>
        <dbReference type="Pfam" id="PF07885"/>
    </source>
</evidence>
<feature type="transmembrane region" description="Helical" evidence="8">
    <location>
        <begin position="47"/>
        <end position="67"/>
    </location>
</feature>
<keyword evidence="2" id="KW-0813">Transport</keyword>
<keyword evidence="4 8" id="KW-1133">Transmembrane helix</keyword>
<evidence type="ECO:0000256" key="5">
    <source>
        <dbReference type="ARBA" id="ARBA00023065"/>
    </source>
</evidence>
<dbReference type="GO" id="GO:0034220">
    <property type="term" value="P:monoatomic ion transmembrane transport"/>
    <property type="evidence" value="ECO:0007669"/>
    <property type="project" value="UniProtKB-KW"/>
</dbReference>
<evidence type="ECO:0000256" key="4">
    <source>
        <dbReference type="ARBA" id="ARBA00022989"/>
    </source>
</evidence>
<proteinExistence type="predicted"/>
<feature type="domain" description="Potassium channel" evidence="9">
    <location>
        <begin position="131"/>
        <end position="202"/>
    </location>
</feature>
<feature type="transmembrane region" description="Helical" evidence="8">
    <location>
        <begin position="177"/>
        <end position="202"/>
    </location>
</feature>
<keyword evidence="3 8" id="KW-0812">Transmembrane</keyword>
<dbReference type="RefSeq" id="WP_344753231.1">
    <property type="nucleotide sequence ID" value="NZ_BAABBW010000002.1"/>
</dbReference>
<dbReference type="PANTHER" id="PTHR11537:SF254">
    <property type="entry name" value="POTASSIUM VOLTAGE-GATED CHANNEL PROTEIN SHAB"/>
    <property type="match status" value="1"/>
</dbReference>
<evidence type="ECO:0000313" key="10">
    <source>
        <dbReference type="EMBL" id="GAA4173754.1"/>
    </source>
</evidence>
<comment type="subcellular location">
    <subcellularLocation>
        <location evidence="1">Membrane</location>
        <topology evidence="1">Multi-pass membrane protein</topology>
    </subcellularLocation>
</comment>
<evidence type="ECO:0000313" key="11">
    <source>
        <dbReference type="Proteomes" id="UP001501079"/>
    </source>
</evidence>
<dbReference type="InterPro" id="IPR027359">
    <property type="entry name" value="Volt_channel_dom_sf"/>
</dbReference>
<organism evidence="10 11">
    <name type="scientific">Gryllotalpicola koreensis</name>
    <dbReference type="NCBI Taxonomy" id="993086"/>
    <lineage>
        <taxon>Bacteria</taxon>
        <taxon>Bacillati</taxon>
        <taxon>Actinomycetota</taxon>
        <taxon>Actinomycetes</taxon>
        <taxon>Micrococcales</taxon>
        <taxon>Microbacteriaceae</taxon>
        <taxon>Gryllotalpicola</taxon>
    </lineage>
</organism>
<evidence type="ECO:0000256" key="1">
    <source>
        <dbReference type="ARBA" id="ARBA00004141"/>
    </source>
</evidence>
<dbReference type="Gene3D" id="1.20.120.350">
    <property type="entry name" value="Voltage-gated potassium channels. Chain C"/>
    <property type="match status" value="1"/>
</dbReference>
<feature type="transmembrane region" description="Helical" evidence="8">
    <location>
        <begin position="116"/>
        <end position="134"/>
    </location>
</feature>
<reference evidence="11" key="1">
    <citation type="journal article" date="2019" name="Int. J. Syst. Evol. Microbiol.">
        <title>The Global Catalogue of Microorganisms (GCM) 10K type strain sequencing project: providing services to taxonomists for standard genome sequencing and annotation.</title>
        <authorList>
            <consortium name="The Broad Institute Genomics Platform"/>
            <consortium name="The Broad Institute Genome Sequencing Center for Infectious Disease"/>
            <person name="Wu L."/>
            <person name="Ma J."/>
        </authorList>
    </citation>
    <scope>NUCLEOTIDE SEQUENCE [LARGE SCALE GENOMIC DNA]</scope>
    <source>
        <strain evidence="11">JCM 17591</strain>
    </source>
</reference>
<protein>
    <submittedName>
        <fullName evidence="10">Potassium channel family protein</fullName>
    </submittedName>
</protein>
<evidence type="ECO:0000256" key="3">
    <source>
        <dbReference type="ARBA" id="ARBA00022692"/>
    </source>
</evidence>
<evidence type="ECO:0000256" key="7">
    <source>
        <dbReference type="ARBA" id="ARBA00023303"/>
    </source>
</evidence>
<evidence type="ECO:0000256" key="6">
    <source>
        <dbReference type="ARBA" id="ARBA00023136"/>
    </source>
</evidence>
<dbReference type="InterPro" id="IPR028325">
    <property type="entry name" value="VG_K_chnl"/>
</dbReference>
<keyword evidence="7 10" id="KW-0407">Ion channel</keyword>
<gene>
    <name evidence="10" type="ORF">GCM10022287_16610</name>
</gene>
<evidence type="ECO:0000256" key="2">
    <source>
        <dbReference type="ARBA" id="ARBA00022448"/>
    </source>
</evidence>
<feature type="transmembrane region" description="Helical" evidence="8">
    <location>
        <begin position="16"/>
        <end position="35"/>
    </location>
</feature>
<feature type="transmembrane region" description="Helical" evidence="8">
    <location>
        <begin position="146"/>
        <end position="165"/>
    </location>
</feature>
<dbReference type="SUPFAM" id="SSF81324">
    <property type="entry name" value="Voltage-gated potassium channels"/>
    <property type="match status" value="1"/>
</dbReference>
<dbReference type="InterPro" id="IPR013099">
    <property type="entry name" value="K_chnl_dom"/>
</dbReference>
<dbReference type="Proteomes" id="UP001501079">
    <property type="component" value="Unassembled WGS sequence"/>
</dbReference>
<keyword evidence="6 8" id="KW-0472">Membrane</keyword>
<comment type="caution">
    <text evidence="10">The sequence shown here is derived from an EMBL/GenBank/DDBJ whole genome shotgun (WGS) entry which is preliminary data.</text>
</comment>
<dbReference type="EMBL" id="BAABBW010000002">
    <property type="protein sequence ID" value="GAA4173754.1"/>
    <property type="molecule type" value="Genomic_DNA"/>
</dbReference>
<dbReference type="Pfam" id="PF07885">
    <property type="entry name" value="Ion_trans_2"/>
    <property type="match status" value="1"/>
</dbReference>
<accession>A0ABP7ZYS4</accession>
<name>A0ABP7ZYS4_9MICO</name>